<sequence>MTLPDLSAKNWMPQGRPEFSKSGQVESTHETMGTEAAASMKPLQEMVESSHEVMEIDAAASIKPLQDKVVSPPKELGDEAEIIDAHVHGKRLKTKSASLKSPHTTDGRKKKKADELLSKPPTKGDLLEFKSFIAKAIKTDRPVQCYLEQHKEHEEYVKTWWSDLITPVEWSMVDSVLFPCGKHENNHTNCFPIMEHFLQWSRAWSLLLAIIHGRRDWIYILGLGAIQSELFLEMTASIDSLPRMDGDTFFMTTNANIFANGFEEEKTDVTLIGPNMQPVVCTLKVDCIGDGFLKRMWHYFVDSNGLRVGDKLVMRPVGNNTFMAGVYRHLRRFGYSPYQDNCGDYYEPHGDQDDYDKQGPMYDDQLDPLIEEILWTEERILNLDLALVMECSLFEPPNCRDYSLTREEQIEANRDAIQARERFLKTVKEEHQLLQTQKDNEQREYWEHMQKMLEDFKKAMEQQEELEEIVVLEEDEESETESEIESNNVSILEYQPTSSPLYIENKITLAEMIARGTVVMLPESPKSQIVQKVKPTEGPVSEPPSPVAPETLEESVLLTCVEDTSPEKPVLEKFEPTTNPFDCEDSREGHVVIIEPATESQPIEYLESHVLAIKANDVDTPRTLSPPPIQDEYPPFFLLPPRHRNESKILDFDYKRTGQRWHQKRVKKVEFGIRNAGEPF</sequence>
<proteinExistence type="predicted"/>
<evidence type="ECO:0000313" key="8">
    <source>
        <dbReference type="EMBL" id="VFQ93675.1"/>
    </source>
</evidence>
<dbReference type="AlphaFoldDB" id="A0A484MXC2"/>
<feature type="region of interest" description="Disordered" evidence="7">
    <location>
        <begin position="1"/>
        <end position="39"/>
    </location>
</feature>
<reference evidence="8 9" key="1">
    <citation type="submission" date="2018-04" db="EMBL/GenBank/DDBJ databases">
        <authorList>
            <person name="Vogel A."/>
        </authorList>
    </citation>
    <scope>NUCLEOTIDE SEQUENCE [LARGE SCALE GENOMIC DNA]</scope>
</reference>
<keyword evidence="6" id="KW-0175">Coiled coil</keyword>
<name>A0A484MXC2_9ASTE</name>
<protein>
    <submittedName>
        <fullName evidence="8">Uncharacterized protein</fullName>
    </submittedName>
</protein>
<accession>A0A484MXC2</accession>
<comment type="subcellular location">
    <subcellularLocation>
        <location evidence="1">Nucleus</location>
    </subcellularLocation>
</comment>
<gene>
    <name evidence="8" type="ORF">CCAM_LOCUS35451</name>
</gene>
<keyword evidence="2" id="KW-0805">Transcription regulation</keyword>
<evidence type="ECO:0000256" key="1">
    <source>
        <dbReference type="ARBA" id="ARBA00004123"/>
    </source>
</evidence>
<keyword evidence="9" id="KW-1185">Reference proteome</keyword>
<evidence type="ECO:0000256" key="6">
    <source>
        <dbReference type="SAM" id="Coils"/>
    </source>
</evidence>
<dbReference type="EMBL" id="OOIL02005007">
    <property type="protein sequence ID" value="VFQ93675.1"/>
    <property type="molecule type" value="Genomic_DNA"/>
</dbReference>
<organism evidence="8 9">
    <name type="scientific">Cuscuta campestris</name>
    <dbReference type="NCBI Taxonomy" id="132261"/>
    <lineage>
        <taxon>Eukaryota</taxon>
        <taxon>Viridiplantae</taxon>
        <taxon>Streptophyta</taxon>
        <taxon>Embryophyta</taxon>
        <taxon>Tracheophyta</taxon>
        <taxon>Spermatophyta</taxon>
        <taxon>Magnoliopsida</taxon>
        <taxon>eudicotyledons</taxon>
        <taxon>Gunneridae</taxon>
        <taxon>Pentapetalae</taxon>
        <taxon>asterids</taxon>
        <taxon>lamiids</taxon>
        <taxon>Solanales</taxon>
        <taxon>Convolvulaceae</taxon>
        <taxon>Cuscuteae</taxon>
        <taxon>Cuscuta</taxon>
        <taxon>Cuscuta subgen. Grammica</taxon>
        <taxon>Cuscuta sect. Cleistogrammica</taxon>
    </lineage>
</organism>
<feature type="region of interest" description="Disordered" evidence="7">
    <location>
        <begin position="529"/>
        <end position="550"/>
    </location>
</feature>
<feature type="compositionally biased region" description="Basic and acidic residues" evidence="7">
    <location>
        <begin position="103"/>
        <end position="117"/>
    </location>
</feature>
<evidence type="ECO:0000313" key="9">
    <source>
        <dbReference type="Proteomes" id="UP000595140"/>
    </source>
</evidence>
<evidence type="ECO:0000256" key="3">
    <source>
        <dbReference type="ARBA" id="ARBA00023125"/>
    </source>
</evidence>
<feature type="region of interest" description="Disordered" evidence="7">
    <location>
        <begin position="91"/>
        <end position="117"/>
    </location>
</feature>
<keyword evidence="5" id="KW-0539">Nucleus</keyword>
<keyword evidence="3" id="KW-0238">DNA-binding</keyword>
<dbReference type="SUPFAM" id="SSF101936">
    <property type="entry name" value="DNA-binding pseudobarrel domain"/>
    <property type="match status" value="1"/>
</dbReference>
<dbReference type="Proteomes" id="UP000595140">
    <property type="component" value="Unassembled WGS sequence"/>
</dbReference>
<dbReference type="GO" id="GO:0005634">
    <property type="term" value="C:nucleus"/>
    <property type="evidence" value="ECO:0007669"/>
    <property type="project" value="UniProtKB-SubCell"/>
</dbReference>
<dbReference type="GO" id="GO:0003677">
    <property type="term" value="F:DNA binding"/>
    <property type="evidence" value="ECO:0007669"/>
    <property type="project" value="UniProtKB-KW"/>
</dbReference>
<feature type="coiled-coil region" evidence="6">
    <location>
        <begin position="424"/>
        <end position="476"/>
    </location>
</feature>
<evidence type="ECO:0000256" key="7">
    <source>
        <dbReference type="SAM" id="MobiDB-lite"/>
    </source>
</evidence>
<dbReference type="InterPro" id="IPR015300">
    <property type="entry name" value="DNA-bd_pseudobarrel_sf"/>
</dbReference>
<evidence type="ECO:0000256" key="4">
    <source>
        <dbReference type="ARBA" id="ARBA00023163"/>
    </source>
</evidence>
<evidence type="ECO:0000256" key="2">
    <source>
        <dbReference type="ARBA" id="ARBA00023015"/>
    </source>
</evidence>
<keyword evidence="4" id="KW-0804">Transcription</keyword>
<evidence type="ECO:0000256" key="5">
    <source>
        <dbReference type="ARBA" id="ARBA00023242"/>
    </source>
</evidence>